<dbReference type="EMBL" id="CASHTH010002369">
    <property type="protein sequence ID" value="CAI8028919.1"/>
    <property type="molecule type" value="Genomic_DNA"/>
</dbReference>
<evidence type="ECO:0000259" key="1">
    <source>
        <dbReference type="Pfam" id="PF13240"/>
    </source>
</evidence>
<accession>A0AA35SFW3</accession>
<feature type="domain" description="Zinc-ribbon" evidence="1">
    <location>
        <begin position="95"/>
        <end position="115"/>
    </location>
</feature>
<evidence type="ECO:0000313" key="3">
    <source>
        <dbReference type="Proteomes" id="UP001174909"/>
    </source>
</evidence>
<protein>
    <recommendedName>
        <fullName evidence="1">Zinc-ribbon domain-containing protein</fullName>
    </recommendedName>
</protein>
<dbReference type="InterPro" id="IPR026870">
    <property type="entry name" value="Zinc_ribbon_dom"/>
</dbReference>
<evidence type="ECO:0000313" key="2">
    <source>
        <dbReference type="EMBL" id="CAI8028919.1"/>
    </source>
</evidence>
<sequence length="120" mass="13147">MKVFDGRKASQDYMSSHTLAFSTPDLTLTRFAFWLGEMVPDPADRKQTVPRLYTFVEEKDFEPVQIVDDERYVPTGAVKSTSIYGTPSDAATGKFCADCGAKMASAAKFCPQCGTLCDPA</sequence>
<keyword evidence="3" id="KW-1185">Reference proteome</keyword>
<gene>
    <name evidence="2" type="ORF">GBAR_LOCUS16445</name>
</gene>
<dbReference type="Proteomes" id="UP001174909">
    <property type="component" value="Unassembled WGS sequence"/>
</dbReference>
<comment type="caution">
    <text evidence="2">The sequence shown here is derived from an EMBL/GenBank/DDBJ whole genome shotgun (WGS) entry which is preliminary data.</text>
</comment>
<name>A0AA35SFW3_GEOBA</name>
<dbReference type="AlphaFoldDB" id="A0AA35SFW3"/>
<organism evidence="2 3">
    <name type="scientific">Geodia barretti</name>
    <name type="common">Barrett's horny sponge</name>
    <dbReference type="NCBI Taxonomy" id="519541"/>
    <lineage>
        <taxon>Eukaryota</taxon>
        <taxon>Metazoa</taxon>
        <taxon>Porifera</taxon>
        <taxon>Demospongiae</taxon>
        <taxon>Heteroscleromorpha</taxon>
        <taxon>Tetractinellida</taxon>
        <taxon>Astrophorina</taxon>
        <taxon>Geodiidae</taxon>
        <taxon>Geodia</taxon>
    </lineage>
</organism>
<reference evidence="2" key="1">
    <citation type="submission" date="2023-03" db="EMBL/GenBank/DDBJ databases">
        <authorList>
            <person name="Steffen K."/>
            <person name="Cardenas P."/>
        </authorList>
    </citation>
    <scope>NUCLEOTIDE SEQUENCE</scope>
</reference>
<dbReference type="Pfam" id="PF13240">
    <property type="entry name" value="Zn_Ribbon_1"/>
    <property type="match status" value="1"/>
</dbReference>
<proteinExistence type="predicted"/>